<dbReference type="AlphaFoldDB" id="A0AA97AL54"/>
<reference evidence="1" key="1">
    <citation type="submission" date="2020-05" db="EMBL/GenBank/DDBJ databases">
        <authorList>
            <person name="Zhu T."/>
            <person name="Keshari N."/>
            <person name="Lu X."/>
        </authorList>
    </citation>
    <scope>NUCLEOTIDE SEQUENCE</scope>
    <source>
        <strain evidence="1">NK1-12</strain>
    </source>
</reference>
<name>A0AA97AL54_9CYAN</name>
<dbReference type="SUPFAM" id="SSF53850">
    <property type="entry name" value="Periplasmic binding protein-like II"/>
    <property type="match status" value="1"/>
</dbReference>
<protein>
    <submittedName>
        <fullName evidence="1">Uncharacterized protein</fullName>
    </submittedName>
</protein>
<proteinExistence type="predicted"/>
<organism evidence="1">
    <name type="scientific">Leptolyngbya sp. NK1-12</name>
    <dbReference type="NCBI Taxonomy" id="2547451"/>
    <lineage>
        <taxon>Bacteria</taxon>
        <taxon>Bacillati</taxon>
        <taxon>Cyanobacteriota</taxon>
        <taxon>Cyanophyceae</taxon>
        <taxon>Leptolyngbyales</taxon>
        <taxon>Leptolyngbyaceae</taxon>
        <taxon>Leptolyngbya group</taxon>
        <taxon>Leptolyngbya</taxon>
    </lineage>
</organism>
<gene>
    <name evidence="1" type="ORF">HJG54_29535</name>
</gene>
<dbReference type="RefSeq" id="WP_316436669.1">
    <property type="nucleotide sequence ID" value="NZ_CP053587.1"/>
</dbReference>
<accession>A0AA97AL54</accession>
<evidence type="ECO:0000313" key="1">
    <source>
        <dbReference type="EMBL" id="WNZ27061.1"/>
    </source>
</evidence>
<dbReference type="Gene3D" id="3.40.190.10">
    <property type="entry name" value="Periplasmic binding protein-like II"/>
    <property type="match status" value="1"/>
</dbReference>
<sequence length="75" mass="8134">MSKKPELLQDLLDSIGQTAEWVSYRDGRETITRLAAREIDFGGTGSTPPIKAQAAGTPIRYGGAGLFKFVTIQVH</sequence>
<dbReference type="EMBL" id="CP053587">
    <property type="protein sequence ID" value="WNZ27061.1"/>
    <property type="molecule type" value="Genomic_DNA"/>
</dbReference>